<dbReference type="Pfam" id="PF12911">
    <property type="entry name" value="OppC_N"/>
    <property type="match status" value="1"/>
</dbReference>
<keyword evidence="2 7" id="KW-0813">Transport</keyword>
<dbReference type="PROSITE" id="PS50928">
    <property type="entry name" value="ABC_TM1"/>
    <property type="match status" value="1"/>
</dbReference>
<evidence type="ECO:0000256" key="4">
    <source>
        <dbReference type="ARBA" id="ARBA00022692"/>
    </source>
</evidence>
<dbReference type="EMBL" id="JBHSAQ010000001">
    <property type="protein sequence ID" value="MFC3957191.1"/>
    <property type="molecule type" value="Genomic_DNA"/>
</dbReference>
<accession>A0ABD5NJT5</accession>
<dbReference type="RefSeq" id="WP_256531879.1">
    <property type="nucleotide sequence ID" value="NZ_CP101824.1"/>
</dbReference>
<dbReference type="InterPro" id="IPR050366">
    <property type="entry name" value="BP-dependent_transpt_permease"/>
</dbReference>
<reference evidence="9 10" key="1">
    <citation type="journal article" date="2019" name="Int. J. Syst. Evol. Microbiol.">
        <title>The Global Catalogue of Microorganisms (GCM) 10K type strain sequencing project: providing services to taxonomists for standard genome sequencing and annotation.</title>
        <authorList>
            <consortium name="The Broad Institute Genomics Platform"/>
            <consortium name="The Broad Institute Genome Sequencing Center for Infectious Disease"/>
            <person name="Wu L."/>
            <person name="Ma J."/>
        </authorList>
    </citation>
    <scope>NUCLEOTIDE SEQUENCE [LARGE SCALE GENOMIC DNA]</scope>
    <source>
        <strain evidence="9 10">IBRC-M 10256</strain>
    </source>
</reference>
<sequence>MTDKNVLAGRGRIEISGFDPKRVEQRESLSGWTEEAGRATQSRWARAWQRFKRNRSALLGLAVVGFLTFLAIFARPIEVFGLTVQPIALAPHPPGELLYFAHPGEGFTGDYQPPSMKAPMGLDGDGRDIFSRLLYGGRYSLSIGFIVVALTAGVGLIYGAVSGYYGGWVDEIMMRIVDIIYAFPGLVLALIIVSMLGRGYTQLIIAFSLFGWAGYGRLVRGEVLKVKEHEYVMAAKALGARDRGVVLRHIAPNTMAPLLVVASLRIGTVVIGVAALGFLGLGMPPGSAEWGTMLNGARSSLIQLDTSPKWWATVFPGTAIFLFVMSMNMIGDGINDALDAQQTGVGKGGEE</sequence>
<feature type="transmembrane region" description="Helical" evidence="7">
    <location>
        <begin position="56"/>
        <end position="74"/>
    </location>
</feature>
<evidence type="ECO:0000256" key="3">
    <source>
        <dbReference type="ARBA" id="ARBA00022475"/>
    </source>
</evidence>
<dbReference type="PANTHER" id="PTHR43386:SF1">
    <property type="entry name" value="D,D-DIPEPTIDE TRANSPORT SYSTEM PERMEASE PROTEIN DDPC-RELATED"/>
    <property type="match status" value="1"/>
</dbReference>
<feature type="transmembrane region" description="Helical" evidence="7">
    <location>
        <begin position="310"/>
        <end position="330"/>
    </location>
</feature>
<evidence type="ECO:0000256" key="1">
    <source>
        <dbReference type="ARBA" id="ARBA00004651"/>
    </source>
</evidence>
<feature type="transmembrane region" description="Helical" evidence="7">
    <location>
        <begin position="258"/>
        <end position="281"/>
    </location>
</feature>
<protein>
    <submittedName>
        <fullName evidence="9">ABC transporter permease</fullName>
    </submittedName>
</protein>
<evidence type="ECO:0000256" key="2">
    <source>
        <dbReference type="ARBA" id="ARBA00022448"/>
    </source>
</evidence>
<keyword evidence="5 7" id="KW-1133">Transmembrane helix</keyword>
<dbReference type="SUPFAM" id="SSF161098">
    <property type="entry name" value="MetI-like"/>
    <property type="match status" value="1"/>
</dbReference>
<dbReference type="AlphaFoldDB" id="A0ABD5NJT5"/>
<dbReference type="InterPro" id="IPR035906">
    <property type="entry name" value="MetI-like_sf"/>
</dbReference>
<feature type="domain" description="ABC transmembrane type-1" evidence="8">
    <location>
        <begin position="137"/>
        <end position="331"/>
    </location>
</feature>
<feature type="transmembrane region" description="Helical" evidence="7">
    <location>
        <begin position="139"/>
        <end position="160"/>
    </location>
</feature>
<dbReference type="InterPro" id="IPR025966">
    <property type="entry name" value="OppC_N"/>
</dbReference>
<keyword evidence="6 7" id="KW-0472">Membrane</keyword>
<evidence type="ECO:0000256" key="7">
    <source>
        <dbReference type="RuleBase" id="RU363032"/>
    </source>
</evidence>
<evidence type="ECO:0000313" key="9">
    <source>
        <dbReference type="EMBL" id="MFC3957191.1"/>
    </source>
</evidence>
<keyword evidence="10" id="KW-1185">Reference proteome</keyword>
<keyword evidence="4 7" id="KW-0812">Transmembrane</keyword>
<dbReference type="Proteomes" id="UP001595846">
    <property type="component" value="Unassembled WGS sequence"/>
</dbReference>
<organism evidence="9 10">
    <name type="scientific">Halovivax cerinus</name>
    <dbReference type="NCBI Taxonomy" id="1487865"/>
    <lineage>
        <taxon>Archaea</taxon>
        <taxon>Methanobacteriati</taxon>
        <taxon>Methanobacteriota</taxon>
        <taxon>Stenosarchaea group</taxon>
        <taxon>Halobacteria</taxon>
        <taxon>Halobacteriales</taxon>
        <taxon>Natrialbaceae</taxon>
        <taxon>Halovivax</taxon>
    </lineage>
</organism>
<dbReference type="Gene3D" id="1.10.3720.10">
    <property type="entry name" value="MetI-like"/>
    <property type="match status" value="1"/>
</dbReference>
<feature type="transmembrane region" description="Helical" evidence="7">
    <location>
        <begin position="199"/>
        <end position="218"/>
    </location>
</feature>
<name>A0ABD5NJT5_9EURY</name>
<dbReference type="GeneID" id="73904642"/>
<evidence type="ECO:0000313" key="10">
    <source>
        <dbReference type="Proteomes" id="UP001595846"/>
    </source>
</evidence>
<dbReference type="PANTHER" id="PTHR43386">
    <property type="entry name" value="OLIGOPEPTIDE TRANSPORT SYSTEM PERMEASE PROTEIN APPC"/>
    <property type="match status" value="1"/>
</dbReference>
<keyword evidence="3" id="KW-1003">Cell membrane</keyword>
<evidence type="ECO:0000256" key="5">
    <source>
        <dbReference type="ARBA" id="ARBA00022989"/>
    </source>
</evidence>
<comment type="subcellular location">
    <subcellularLocation>
        <location evidence="1 7">Cell membrane</location>
        <topology evidence="1 7">Multi-pass membrane protein</topology>
    </subcellularLocation>
</comment>
<gene>
    <name evidence="9" type="ORF">ACFOUR_02235</name>
</gene>
<proteinExistence type="inferred from homology"/>
<evidence type="ECO:0000259" key="8">
    <source>
        <dbReference type="PROSITE" id="PS50928"/>
    </source>
</evidence>
<dbReference type="Pfam" id="PF00528">
    <property type="entry name" value="BPD_transp_1"/>
    <property type="match status" value="1"/>
</dbReference>
<comment type="similarity">
    <text evidence="7">Belongs to the binding-protein-dependent transport system permease family.</text>
</comment>
<comment type="caution">
    <text evidence="9">The sequence shown here is derived from an EMBL/GenBank/DDBJ whole genome shotgun (WGS) entry which is preliminary data.</text>
</comment>
<dbReference type="CDD" id="cd06261">
    <property type="entry name" value="TM_PBP2"/>
    <property type="match status" value="1"/>
</dbReference>
<dbReference type="GO" id="GO:0005886">
    <property type="term" value="C:plasma membrane"/>
    <property type="evidence" value="ECO:0007669"/>
    <property type="project" value="UniProtKB-SubCell"/>
</dbReference>
<evidence type="ECO:0000256" key="6">
    <source>
        <dbReference type="ARBA" id="ARBA00023136"/>
    </source>
</evidence>
<feature type="transmembrane region" description="Helical" evidence="7">
    <location>
        <begin position="172"/>
        <end position="193"/>
    </location>
</feature>
<dbReference type="InterPro" id="IPR000515">
    <property type="entry name" value="MetI-like"/>
</dbReference>